<dbReference type="InterPro" id="IPR038765">
    <property type="entry name" value="Papain-like_cys_pep_sf"/>
</dbReference>
<proteinExistence type="predicted"/>
<dbReference type="STRING" id="1392247.A0A3N4KEJ3"/>
<reference evidence="3 4" key="1">
    <citation type="journal article" date="2018" name="Nat. Ecol. Evol.">
        <title>Pezizomycetes genomes reveal the molecular basis of ectomycorrhizal truffle lifestyle.</title>
        <authorList>
            <person name="Murat C."/>
            <person name="Payen T."/>
            <person name="Noel B."/>
            <person name="Kuo A."/>
            <person name="Morin E."/>
            <person name="Chen J."/>
            <person name="Kohler A."/>
            <person name="Krizsan K."/>
            <person name="Balestrini R."/>
            <person name="Da Silva C."/>
            <person name="Montanini B."/>
            <person name="Hainaut M."/>
            <person name="Levati E."/>
            <person name="Barry K.W."/>
            <person name="Belfiori B."/>
            <person name="Cichocki N."/>
            <person name="Clum A."/>
            <person name="Dockter R.B."/>
            <person name="Fauchery L."/>
            <person name="Guy J."/>
            <person name="Iotti M."/>
            <person name="Le Tacon F."/>
            <person name="Lindquist E.A."/>
            <person name="Lipzen A."/>
            <person name="Malagnac F."/>
            <person name="Mello A."/>
            <person name="Molinier V."/>
            <person name="Miyauchi S."/>
            <person name="Poulain J."/>
            <person name="Riccioni C."/>
            <person name="Rubini A."/>
            <person name="Sitrit Y."/>
            <person name="Splivallo R."/>
            <person name="Traeger S."/>
            <person name="Wang M."/>
            <person name="Zifcakova L."/>
            <person name="Wipf D."/>
            <person name="Zambonelli A."/>
            <person name="Paolocci F."/>
            <person name="Nowrousian M."/>
            <person name="Ottonello S."/>
            <person name="Baldrian P."/>
            <person name="Spatafora J.W."/>
            <person name="Henrissat B."/>
            <person name="Nagy L.G."/>
            <person name="Aury J.M."/>
            <person name="Wincker P."/>
            <person name="Grigoriev I.V."/>
            <person name="Bonfante P."/>
            <person name="Martin F.M."/>
        </authorList>
    </citation>
    <scope>NUCLEOTIDE SEQUENCE [LARGE SCALE GENOMIC DNA]</scope>
    <source>
        <strain evidence="3 4">CCBAS932</strain>
    </source>
</reference>
<feature type="compositionally biased region" description="Basic and acidic residues" evidence="1">
    <location>
        <begin position="299"/>
        <end position="331"/>
    </location>
</feature>
<dbReference type="PROSITE" id="PS50802">
    <property type="entry name" value="OTU"/>
    <property type="match status" value="1"/>
</dbReference>
<feature type="domain" description="OTU" evidence="2">
    <location>
        <begin position="18"/>
        <end position="165"/>
    </location>
</feature>
<dbReference type="GO" id="GO:0016579">
    <property type="term" value="P:protein deubiquitination"/>
    <property type="evidence" value="ECO:0007669"/>
    <property type="project" value="TreeGrafter"/>
</dbReference>
<protein>
    <submittedName>
        <fullName evidence="3">OTU-domain-containing protein</fullName>
    </submittedName>
</protein>
<dbReference type="EMBL" id="ML119175">
    <property type="protein sequence ID" value="RPB07779.1"/>
    <property type="molecule type" value="Genomic_DNA"/>
</dbReference>
<dbReference type="Pfam" id="PF02338">
    <property type="entry name" value="OTU"/>
    <property type="match status" value="1"/>
</dbReference>
<feature type="compositionally biased region" description="Basic and acidic residues" evidence="1">
    <location>
        <begin position="243"/>
        <end position="256"/>
    </location>
</feature>
<dbReference type="AlphaFoldDB" id="A0A3N4KEJ3"/>
<dbReference type="PANTHER" id="PTHR12419:SF7">
    <property type="entry name" value="OTU DOMAIN-CONTAINING PROTEIN 3"/>
    <property type="match status" value="1"/>
</dbReference>
<dbReference type="GO" id="GO:0004843">
    <property type="term" value="F:cysteine-type deubiquitinase activity"/>
    <property type="evidence" value="ECO:0007669"/>
    <property type="project" value="TreeGrafter"/>
</dbReference>
<dbReference type="Proteomes" id="UP000277580">
    <property type="component" value="Unassembled WGS sequence"/>
</dbReference>
<evidence type="ECO:0000313" key="3">
    <source>
        <dbReference type="EMBL" id="RPB07779.1"/>
    </source>
</evidence>
<feature type="region of interest" description="Disordered" evidence="1">
    <location>
        <begin position="237"/>
        <end position="334"/>
    </location>
</feature>
<dbReference type="InterPro" id="IPR050704">
    <property type="entry name" value="Peptidase_C85-like"/>
</dbReference>
<evidence type="ECO:0000256" key="1">
    <source>
        <dbReference type="SAM" id="MobiDB-lite"/>
    </source>
</evidence>
<evidence type="ECO:0000313" key="4">
    <source>
        <dbReference type="Proteomes" id="UP000277580"/>
    </source>
</evidence>
<evidence type="ECO:0000259" key="2">
    <source>
        <dbReference type="PROSITE" id="PS50802"/>
    </source>
</evidence>
<name>A0A3N4KEJ3_9PEZI</name>
<organism evidence="3 4">
    <name type="scientific">Morchella conica CCBAS932</name>
    <dbReference type="NCBI Taxonomy" id="1392247"/>
    <lineage>
        <taxon>Eukaryota</taxon>
        <taxon>Fungi</taxon>
        <taxon>Dikarya</taxon>
        <taxon>Ascomycota</taxon>
        <taxon>Pezizomycotina</taxon>
        <taxon>Pezizomycetes</taxon>
        <taxon>Pezizales</taxon>
        <taxon>Morchellaceae</taxon>
        <taxon>Morchella</taxon>
    </lineage>
</organism>
<keyword evidence="4" id="KW-1185">Reference proteome</keyword>
<accession>A0A3N4KEJ3</accession>
<dbReference type="InParanoid" id="A0A3N4KEJ3"/>
<dbReference type="CDD" id="cd22756">
    <property type="entry name" value="OTU_OTUD3-like"/>
    <property type="match status" value="1"/>
</dbReference>
<feature type="region of interest" description="Disordered" evidence="1">
    <location>
        <begin position="163"/>
        <end position="187"/>
    </location>
</feature>
<dbReference type="Gene3D" id="3.90.70.80">
    <property type="match status" value="1"/>
</dbReference>
<gene>
    <name evidence="3" type="ORF">P167DRAFT_495259</name>
</gene>
<dbReference type="SUPFAM" id="SSF54001">
    <property type="entry name" value="Cysteine proteinases"/>
    <property type="match status" value="1"/>
</dbReference>
<dbReference type="PANTHER" id="PTHR12419">
    <property type="entry name" value="OTU DOMAIN CONTAINING PROTEIN"/>
    <property type="match status" value="1"/>
</dbReference>
<dbReference type="InterPro" id="IPR003323">
    <property type="entry name" value="OTU_dom"/>
</dbReference>
<dbReference type="CDD" id="cd14279">
    <property type="entry name" value="CUE"/>
    <property type="match status" value="1"/>
</dbReference>
<sequence length="346" mass="38833">MGGAHYSEEFPLLAGVGLYASDISGDGNCLFHALSDQIYGHESNHVEIRERVVERKTHAEYFKLFLDVDTARRAPKRKAHTAGSTVGPTEDAIDKAFAQHLKTMSQPGVYGDNMEISAFAREYNCDVKIYQREFAYVVSGGGDGSKKTAHIAYHTWEHYSSIRNRDGPHTGPPNVTPVPLTEEGRREQERKLGETSYVLPWMEGVVASSLPYIVDPGKIRHVLEKCKGNVDEAVSQLLDENEAEKPKSTFRREDVSRPISPKSTEEDIEDGIKKTLKNDIPNDPISANEPQTQPPTQKPRRDTKREKKLKQKEAKKLRDREWAANKNKETEGATTTITVGIKELHV</sequence>
<dbReference type="OrthoDB" id="409956at2759"/>